<reference evidence="2 3" key="1">
    <citation type="submission" date="2020-07" db="EMBL/GenBank/DDBJ databases">
        <title>Sequencing the genomes of 1000 actinobacteria strains.</title>
        <authorList>
            <person name="Klenk H.-P."/>
        </authorList>
    </citation>
    <scope>NUCLEOTIDE SEQUENCE [LARGE SCALE GENOMIC DNA]</scope>
    <source>
        <strain evidence="2 3">DSM 18965</strain>
    </source>
</reference>
<dbReference type="EMBL" id="JACCBE010000001">
    <property type="protein sequence ID" value="NYD58604.1"/>
    <property type="molecule type" value="Genomic_DNA"/>
</dbReference>
<comment type="caution">
    <text evidence="2">The sequence shown here is derived from an EMBL/GenBank/DDBJ whole genome shotgun (WGS) entry which is preliminary data.</text>
</comment>
<evidence type="ECO:0000313" key="2">
    <source>
        <dbReference type="EMBL" id="NYD58604.1"/>
    </source>
</evidence>
<evidence type="ECO:0000313" key="3">
    <source>
        <dbReference type="Proteomes" id="UP000516957"/>
    </source>
</evidence>
<dbReference type="Proteomes" id="UP000516957">
    <property type="component" value="Unassembled WGS sequence"/>
</dbReference>
<keyword evidence="3" id="KW-1185">Reference proteome</keyword>
<evidence type="ECO:0000256" key="1">
    <source>
        <dbReference type="SAM" id="MobiDB-lite"/>
    </source>
</evidence>
<organism evidence="2 3">
    <name type="scientific">Nocardioides marinisabuli</name>
    <dbReference type="NCBI Taxonomy" id="419476"/>
    <lineage>
        <taxon>Bacteria</taxon>
        <taxon>Bacillati</taxon>
        <taxon>Actinomycetota</taxon>
        <taxon>Actinomycetes</taxon>
        <taxon>Propionibacteriales</taxon>
        <taxon>Nocardioidaceae</taxon>
        <taxon>Nocardioides</taxon>
    </lineage>
</organism>
<accession>A0A7Y9F2U7</accession>
<proteinExistence type="predicted"/>
<name>A0A7Y9F2U7_9ACTN</name>
<dbReference type="AlphaFoldDB" id="A0A7Y9F2U7"/>
<protein>
    <submittedName>
        <fullName evidence="2">Uncharacterized protein</fullName>
    </submittedName>
</protein>
<dbReference type="RefSeq" id="WP_179616196.1">
    <property type="nucleotide sequence ID" value="NZ_CP059163.1"/>
</dbReference>
<feature type="region of interest" description="Disordered" evidence="1">
    <location>
        <begin position="32"/>
        <end position="58"/>
    </location>
</feature>
<feature type="compositionally biased region" description="Basic and acidic residues" evidence="1">
    <location>
        <begin position="32"/>
        <end position="43"/>
    </location>
</feature>
<sequence>MFELVLTIVVLLGVALAILLFERPRARRIERDLRDQAAERRGPGPEAEAGPDDPPDRH</sequence>
<feature type="compositionally biased region" description="Acidic residues" evidence="1">
    <location>
        <begin position="49"/>
        <end position="58"/>
    </location>
</feature>
<gene>
    <name evidence="2" type="ORF">BKA08_002842</name>
</gene>